<proteinExistence type="predicted"/>
<keyword evidence="1" id="KW-1133">Transmembrane helix</keyword>
<organism evidence="2">
    <name type="scientific">viral metagenome</name>
    <dbReference type="NCBI Taxonomy" id="1070528"/>
    <lineage>
        <taxon>unclassified sequences</taxon>
        <taxon>metagenomes</taxon>
        <taxon>organismal metagenomes</taxon>
    </lineage>
</organism>
<accession>A0A6C0BQ95</accession>
<protein>
    <submittedName>
        <fullName evidence="2">Uncharacterized protein</fullName>
    </submittedName>
</protein>
<evidence type="ECO:0000256" key="1">
    <source>
        <dbReference type="SAM" id="Phobius"/>
    </source>
</evidence>
<sequence length="129" mass="14665">MDQYSVAGPPRIRWPILVFVVWTIVVLAVSTWFQTYLEGREDREFVLQNAQAWIGTTGVWGLLWGFGVLVFGAYFIQLAMYHFVKLNKNSLNFFSDLRRIAAELVPKIGTVENLADLFGALRKTPSPPT</sequence>
<keyword evidence="1" id="KW-0812">Transmembrane</keyword>
<feature type="transmembrane region" description="Helical" evidence="1">
    <location>
        <begin position="12"/>
        <end position="33"/>
    </location>
</feature>
<keyword evidence="1" id="KW-0472">Membrane</keyword>
<evidence type="ECO:0000313" key="2">
    <source>
        <dbReference type="EMBL" id="QHS93804.1"/>
    </source>
</evidence>
<dbReference type="EMBL" id="MN739210">
    <property type="protein sequence ID" value="QHS93804.1"/>
    <property type="molecule type" value="Genomic_DNA"/>
</dbReference>
<name>A0A6C0BQ95_9ZZZZ</name>
<dbReference type="AlphaFoldDB" id="A0A6C0BQ95"/>
<reference evidence="2" key="1">
    <citation type="journal article" date="2020" name="Nature">
        <title>Giant virus diversity and host interactions through global metagenomics.</title>
        <authorList>
            <person name="Schulz F."/>
            <person name="Roux S."/>
            <person name="Paez-Espino D."/>
            <person name="Jungbluth S."/>
            <person name="Walsh D.A."/>
            <person name="Denef V.J."/>
            <person name="McMahon K.D."/>
            <person name="Konstantinidis K.T."/>
            <person name="Eloe-Fadrosh E.A."/>
            <person name="Kyrpides N.C."/>
            <person name="Woyke T."/>
        </authorList>
    </citation>
    <scope>NUCLEOTIDE SEQUENCE</scope>
    <source>
        <strain evidence="2">GVMAG-M-3300018080-19</strain>
    </source>
</reference>
<feature type="transmembrane region" description="Helical" evidence="1">
    <location>
        <begin position="53"/>
        <end position="76"/>
    </location>
</feature>